<dbReference type="Gene3D" id="3.40.50.720">
    <property type="entry name" value="NAD(P)-binding Rossmann-like Domain"/>
    <property type="match status" value="1"/>
</dbReference>
<evidence type="ECO:0000256" key="1">
    <source>
        <dbReference type="ARBA" id="ARBA00005125"/>
    </source>
</evidence>
<dbReference type="InterPro" id="IPR017853">
    <property type="entry name" value="GH"/>
</dbReference>
<dbReference type="SUPFAM" id="SSF51445">
    <property type="entry name" value="(Trans)glycosidases"/>
    <property type="match status" value="1"/>
</dbReference>
<proteinExistence type="inferred from homology"/>
<dbReference type="RefSeq" id="WP_422920445.1">
    <property type="nucleotide sequence ID" value="NZ_JAMZEJ010000007.1"/>
</dbReference>
<evidence type="ECO:0000256" key="2">
    <source>
        <dbReference type="ARBA" id="ARBA00007637"/>
    </source>
</evidence>
<dbReference type="Pfam" id="PF01370">
    <property type="entry name" value="Epimerase"/>
    <property type="match status" value="1"/>
</dbReference>
<reference evidence="4 5" key="1">
    <citation type="submission" date="2022-06" db="EMBL/GenBank/DDBJ databases">
        <title>Rhizosaccharibacter gen. nov. sp. nov. KSS12, endophytic bacteria isolated from sugarcane.</title>
        <authorList>
            <person name="Pitiwittayakul N."/>
        </authorList>
    </citation>
    <scope>NUCLEOTIDE SEQUENCE [LARGE SCALE GENOMIC DNA]</scope>
    <source>
        <strain evidence="4 5">KSS12</strain>
    </source>
</reference>
<dbReference type="Proteomes" id="UP001524547">
    <property type="component" value="Unassembled WGS sequence"/>
</dbReference>
<organism evidence="4 5">
    <name type="scientific">Rhizosaccharibacter radicis</name>
    <dbReference type="NCBI Taxonomy" id="2782605"/>
    <lineage>
        <taxon>Bacteria</taxon>
        <taxon>Pseudomonadati</taxon>
        <taxon>Pseudomonadota</taxon>
        <taxon>Alphaproteobacteria</taxon>
        <taxon>Acetobacterales</taxon>
        <taxon>Acetobacteraceae</taxon>
        <taxon>Rhizosaccharibacter</taxon>
    </lineage>
</organism>
<accession>A0ABT1VZD5</accession>
<evidence type="ECO:0000313" key="4">
    <source>
        <dbReference type="EMBL" id="MCQ8241704.1"/>
    </source>
</evidence>
<dbReference type="Gene3D" id="3.20.20.80">
    <property type="entry name" value="Glycosidases"/>
    <property type="match status" value="1"/>
</dbReference>
<dbReference type="EMBL" id="JAMZEJ010000007">
    <property type="protein sequence ID" value="MCQ8241704.1"/>
    <property type="molecule type" value="Genomic_DNA"/>
</dbReference>
<keyword evidence="5" id="KW-1185">Reference proteome</keyword>
<dbReference type="SUPFAM" id="SSF51735">
    <property type="entry name" value="NAD(P)-binding Rossmann-fold domains"/>
    <property type="match status" value="1"/>
</dbReference>
<dbReference type="InterPro" id="IPR001509">
    <property type="entry name" value="Epimerase_deHydtase"/>
</dbReference>
<comment type="caution">
    <text evidence="4">The sequence shown here is derived from an EMBL/GenBank/DDBJ whole genome shotgun (WGS) entry which is preliminary data.</text>
</comment>
<sequence length="696" mass="77758">MSDAPRASRMPVLSGNGGPVGIVEWFHPGEHARVTRCLERMRALGIRRLRTHVSWAEYVKQGGQDWYDWLLPTLSREVELLPCVHFTPPSLSRNGRTSGAPRVLKDYPDFIDHLIDRYAGHFDAVEIWNEPNNLLDWDWQEDHDWLLFCEMAGAAAHWVRHRGLRAVLGGPCPTDLNWLRLMGERGVLATLDAVGLHGFPGTWDTEARSWQGWPALIRSVREVVREFNPSLELWITETGYSTWRRDEAEQVRRFLDAAAQPVDRLYWYGLQDVASHVAVQEGLHFDERHYHFGLHDENGTPKLLGRLLAEGGIEAARRVADAALPSPAIAGGFKPALVTGGAGFIGSNLAHRLLSSGENVLLFDSLARPGVEENLDWLRRRHGARGRLGVAIADLRDTAAVAEAVRDADSVFHLAGQVAVTTSLRDPIADFEVNLRGTVSLLDALRRRRERDHLPVPLVFASTNKVYGDLADIPLSHNEDAYLPVDAALRAHGIGETRPLSFHTPYGCSKGAADQYVLDYARSFGLPLTVLRMSCIYGPRQLGTEDQGWLAHFLLSALQDRPLSIYGDGRQVRDVLEVEDAVSAYLAARDRAPAVAGEAFNLGGGPENAITLLMLLDEIENLTGRRVRRSFHPWRTGDQRYFVADARRAREALGLDRPLPWRTGLARLKNWIETERPHLVRRHEAAHPTIEAALGD</sequence>
<name>A0ABT1VZD5_9PROT</name>
<dbReference type="InterPro" id="IPR036291">
    <property type="entry name" value="NAD(P)-bd_dom_sf"/>
</dbReference>
<protein>
    <submittedName>
        <fullName evidence="4">NAD-dependent epimerase/dehydratase family protein</fullName>
    </submittedName>
</protein>
<feature type="domain" description="NAD-dependent epimerase/dehydratase" evidence="3">
    <location>
        <begin position="336"/>
        <end position="603"/>
    </location>
</feature>
<gene>
    <name evidence="4" type="ORF">NFI88_12745</name>
</gene>
<evidence type="ECO:0000259" key="3">
    <source>
        <dbReference type="Pfam" id="PF01370"/>
    </source>
</evidence>
<comment type="similarity">
    <text evidence="2">Belongs to the NAD(P)-dependent epimerase/dehydratase family.</text>
</comment>
<dbReference type="PANTHER" id="PTHR43000">
    <property type="entry name" value="DTDP-D-GLUCOSE 4,6-DEHYDRATASE-RELATED"/>
    <property type="match status" value="1"/>
</dbReference>
<evidence type="ECO:0000313" key="5">
    <source>
        <dbReference type="Proteomes" id="UP001524547"/>
    </source>
</evidence>
<comment type="pathway">
    <text evidence="1">Bacterial outer membrane biogenesis; LPS O-antigen biosynthesis.</text>
</comment>